<keyword evidence="4" id="KW-0342">GTP-binding</keyword>
<evidence type="ECO:0000256" key="2">
    <source>
        <dbReference type="ARBA" id="ARBA00022741"/>
    </source>
</evidence>
<dbReference type="GO" id="GO:0005525">
    <property type="term" value="F:GTP binding"/>
    <property type="evidence" value="ECO:0007669"/>
    <property type="project" value="UniProtKB-KW"/>
</dbReference>
<dbReference type="OrthoDB" id="1716625at2759"/>
<keyword evidence="2" id="KW-0547">Nucleotide-binding</keyword>
<organism evidence="8">
    <name type="scientific">Notodromas monacha</name>
    <dbReference type="NCBI Taxonomy" id="399045"/>
    <lineage>
        <taxon>Eukaryota</taxon>
        <taxon>Metazoa</taxon>
        <taxon>Ecdysozoa</taxon>
        <taxon>Arthropoda</taxon>
        <taxon>Crustacea</taxon>
        <taxon>Oligostraca</taxon>
        <taxon>Ostracoda</taxon>
        <taxon>Podocopa</taxon>
        <taxon>Podocopida</taxon>
        <taxon>Cypridocopina</taxon>
        <taxon>Cypridoidea</taxon>
        <taxon>Cyprididae</taxon>
        <taxon>Notodromas</taxon>
    </lineage>
</organism>
<protein>
    <recommendedName>
        <fullName evidence="7">Dynamin N-terminal domain-containing protein</fullName>
    </recommendedName>
</protein>
<evidence type="ECO:0000313" key="8">
    <source>
        <dbReference type="EMBL" id="CAD7276093.1"/>
    </source>
</evidence>
<dbReference type="EMBL" id="CAJPEX010000550">
    <property type="protein sequence ID" value="CAG0916245.1"/>
    <property type="molecule type" value="Genomic_DNA"/>
</dbReference>
<evidence type="ECO:0000313" key="9">
    <source>
        <dbReference type="Proteomes" id="UP000678499"/>
    </source>
</evidence>
<feature type="transmembrane region" description="Helical" evidence="6">
    <location>
        <begin position="406"/>
        <end position="427"/>
    </location>
</feature>
<evidence type="ECO:0000256" key="1">
    <source>
        <dbReference type="ARBA" id="ARBA00004370"/>
    </source>
</evidence>
<comment type="subcellular location">
    <subcellularLocation>
        <location evidence="1">Membrane</location>
    </subcellularLocation>
</comment>
<dbReference type="PANTHER" id="PTHR10465">
    <property type="entry name" value="TRANSMEMBRANE GTPASE FZO1"/>
    <property type="match status" value="1"/>
</dbReference>
<evidence type="ECO:0000259" key="7">
    <source>
        <dbReference type="Pfam" id="PF00350"/>
    </source>
</evidence>
<gene>
    <name evidence="8" type="ORF">NMOB1V02_LOCUS3871</name>
</gene>
<feature type="domain" description="Dynamin N-terminal" evidence="7">
    <location>
        <begin position="60"/>
        <end position="157"/>
    </location>
</feature>
<reference evidence="8" key="1">
    <citation type="submission" date="2020-11" db="EMBL/GenBank/DDBJ databases">
        <authorList>
            <person name="Tran Van P."/>
        </authorList>
    </citation>
    <scope>NUCLEOTIDE SEQUENCE</scope>
</reference>
<dbReference type="PANTHER" id="PTHR10465:SF4">
    <property type="entry name" value="DYNAMIN N-TERMINAL DOMAIN-CONTAINING PROTEIN"/>
    <property type="match status" value="1"/>
</dbReference>
<keyword evidence="6" id="KW-0812">Transmembrane</keyword>
<dbReference type="InterPro" id="IPR027417">
    <property type="entry name" value="P-loop_NTPase"/>
</dbReference>
<dbReference type="Proteomes" id="UP000678499">
    <property type="component" value="Unassembled WGS sequence"/>
</dbReference>
<dbReference type="Pfam" id="PF00350">
    <property type="entry name" value="Dynamin_N"/>
    <property type="match status" value="1"/>
</dbReference>
<sequence>MSSKVKQRKTANEATLETTGVNEKILRECHELYTDPQSGLVKIAEELGVQILAPRKKITVLLIGNHSAGKSSFINWYVEEHVQKVGVAIETQGFSFVTSGKKRESLTGNATLHLYPHFQSLSEIDGVVDYLNTEISTSKQKKFPLITFVDSPGLVDGDMKYPFDVNEAIIWLGGLADLIFVFFDPIGQALCKRTLNLVEALNKHHPDRIRFYLSKADDAGNETDRQRQVLNLFSHYTEISKGFFGTFFLRRVMIQIAQELCKRPGLNRQGFDMPTIYIPNPNKTVRCTNQIEDVCKDIEKTITQTVQNTLNMLEKDSEKLIGAMKEKLDRDVETRRRNRSNVFWKVAYYLMSLTFPMLMVLSLISHGGLQGVTEALVGREYVSVLQSALAPVKVAWNVIPRDYERTVFIVLVGLSIALFFLASWLHTVKPTLSTKRRNALMHMVSHVEKSVIPRKKELYDQYLRQCVADHDLI</sequence>
<dbReference type="GO" id="GO:0007005">
    <property type="term" value="P:mitochondrion organization"/>
    <property type="evidence" value="ECO:0007669"/>
    <property type="project" value="UniProtKB-ARBA"/>
</dbReference>
<accession>A0A7R9GB87</accession>
<evidence type="ECO:0000256" key="6">
    <source>
        <dbReference type="SAM" id="Phobius"/>
    </source>
</evidence>
<evidence type="ECO:0000256" key="3">
    <source>
        <dbReference type="ARBA" id="ARBA00022801"/>
    </source>
</evidence>
<dbReference type="InterPro" id="IPR045063">
    <property type="entry name" value="Dynamin_N"/>
</dbReference>
<keyword evidence="6" id="KW-1133">Transmembrane helix</keyword>
<proteinExistence type="predicted"/>
<keyword evidence="9" id="KW-1185">Reference proteome</keyword>
<dbReference type="EMBL" id="OA882587">
    <property type="protein sequence ID" value="CAD7276093.1"/>
    <property type="molecule type" value="Genomic_DNA"/>
</dbReference>
<dbReference type="Gene3D" id="3.40.50.300">
    <property type="entry name" value="P-loop containing nucleotide triphosphate hydrolases"/>
    <property type="match status" value="1"/>
</dbReference>
<feature type="transmembrane region" description="Helical" evidence="6">
    <location>
        <begin position="346"/>
        <end position="364"/>
    </location>
</feature>
<dbReference type="AlphaFoldDB" id="A0A7R9GB87"/>
<dbReference type="InterPro" id="IPR027094">
    <property type="entry name" value="Mitofusin_fam"/>
</dbReference>
<evidence type="ECO:0000256" key="5">
    <source>
        <dbReference type="ARBA" id="ARBA00023136"/>
    </source>
</evidence>
<keyword evidence="3" id="KW-0378">Hydrolase</keyword>
<dbReference type="GO" id="GO:0016020">
    <property type="term" value="C:membrane"/>
    <property type="evidence" value="ECO:0007669"/>
    <property type="project" value="UniProtKB-SubCell"/>
</dbReference>
<evidence type="ECO:0000256" key="4">
    <source>
        <dbReference type="ARBA" id="ARBA00023134"/>
    </source>
</evidence>
<name>A0A7R9GB87_9CRUS</name>
<dbReference type="GO" id="GO:0003924">
    <property type="term" value="F:GTPase activity"/>
    <property type="evidence" value="ECO:0007669"/>
    <property type="project" value="InterPro"/>
</dbReference>
<keyword evidence="5 6" id="KW-0472">Membrane</keyword>
<dbReference type="SUPFAM" id="SSF52540">
    <property type="entry name" value="P-loop containing nucleoside triphosphate hydrolases"/>
    <property type="match status" value="1"/>
</dbReference>